<accession>A0A4Q5LLL5</accession>
<dbReference type="EMBL" id="SEWG01000003">
    <property type="protein sequence ID" value="RYU90634.1"/>
    <property type="molecule type" value="Genomic_DNA"/>
</dbReference>
<dbReference type="InterPro" id="IPR022134">
    <property type="entry name" value="DUF3667"/>
</dbReference>
<protein>
    <submittedName>
        <fullName evidence="2">DUF3667 domain-containing protein</fullName>
    </submittedName>
</protein>
<name>A0A4Q5LLL5_9SPHI</name>
<keyword evidence="1" id="KW-1133">Transmembrane helix</keyword>
<feature type="transmembrane region" description="Helical" evidence="1">
    <location>
        <begin position="155"/>
        <end position="177"/>
    </location>
</feature>
<keyword evidence="1" id="KW-0472">Membrane</keyword>
<evidence type="ECO:0000256" key="1">
    <source>
        <dbReference type="SAM" id="Phobius"/>
    </source>
</evidence>
<keyword evidence="1" id="KW-0812">Transmembrane</keyword>
<organism evidence="2 3">
    <name type="scientific">Mucilaginibacter terrigena</name>
    <dbReference type="NCBI Taxonomy" id="2492395"/>
    <lineage>
        <taxon>Bacteria</taxon>
        <taxon>Pseudomonadati</taxon>
        <taxon>Bacteroidota</taxon>
        <taxon>Sphingobacteriia</taxon>
        <taxon>Sphingobacteriales</taxon>
        <taxon>Sphingobacteriaceae</taxon>
        <taxon>Mucilaginibacter</taxon>
    </lineage>
</organism>
<dbReference type="RefSeq" id="WP_129876192.1">
    <property type="nucleotide sequence ID" value="NZ_SEWG01000003.1"/>
</dbReference>
<dbReference type="Proteomes" id="UP000293331">
    <property type="component" value="Unassembled WGS sequence"/>
</dbReference>
<feature type="transmembrane region" description="Helical" evidence="1">
    <location>
        <begin position="122"/>
        <end position="143"/>
    </location>
</feature>
<dbReference type="Pfam" id="PF12412">
    <property type="entry name" value="DUF3667"/>
    <property type="match status" value="1"/>
</dbReference>
<feature type="transmembrane region" description="Helical" evidence="1">
    <location>
        <begin position="183"/>
        <end position="203"/>
    </location>
</feature>
<dbReference type="AlphaFoldDB" id="A0A4Q5LLL5"/>
<evidence type="ECO:0000313" key="3">
    <source>
        <dbReference type="Proteomes" id="UP000293331"/>
    </source>
</evidence>
<keyword evidence="3" id="KW-1185">Reference proteome</keyword>
<proteinExistence type="predicted"/>
<comment type="caution">
    <text evidence="2">The sequence shown here is derived from an EMBL/GenBank/DDBJ whole genome shotgun (WGS) entry which is preliminary data.</text>
</comment>
<gene>
    <name evidence="2" type="ORF">EWM62_08250</name>
</gene>
<reference evidence="2 3" key="1">
    <citation type="submission" date="2019-02" db="EMBL/GenBank/DDBJ databases">
        <title>Bacterial novel species Mucilaginibacter sp. 17JY9-4 isolated from soil.</title>
        <authorList>
            <person name="Jung H.-Y."/>
        </authorList>
    </citation>
    <scope>NUCLEOTIDE SEQUENCE [LARGE SCALE GENOMIC DNA]</scope>
    <source>
        <strain evidence="2 3">17JY9-4</strain>
    </source>
</reference>
<dbReference type="OrthoDB" id="7446256at2"/>
<feature type="transmembrane region" description="Helical" evidence="1">
    <location>
        <begin position="84"/>
        <end position="102"/>
    </location>
</feature>
<evidence type="ECO:0000313" key="2">
    <source>
        <dbReference type="EMBL" id="RYU90634.1"/>
    </source>
</evidence>
<sequence length="255" mass="29513">MDITANLTTCKACGAEGSGNYCHACGELYHTHRITLKHMLHEVWHLFTHFDKGFGYTLKQLMLKPGYMQEEYIAGRRSLYQKPFSMFFLCGTITALALYWINRGVLAIHASGDEAEGHYYQHYFVLLQMCLVPAYSFVAYLVFSKRYNFAEYLVILLYNTSMLFMFICIANFFKLIFGAFETGYIEIVIVLLYNVLTYLNLFNDEGRASVILRTLLSSVICFCHIARSDGVVHQIFYATQLIQTFNTNFKLNFYV</sequence>